<feature type="domain" description="ABC transmembrane type-2" evidence="10">
    <location>
        <begin position="55"/>
        <end position="283"/>
    </location>
</feature>
<dbReference type="GO" id="GO:0005886">
    <property type="term" value="C:plasma membrane"/>
    <property type="evidence" value="ECO:0007669"/>
    <property type="project" value="UniProtKB-SubCell"/>
</dbReference>
<comment type="subcellular location">
    <subcellularLocation>
        <location evidence="1">Cell inner membrane</location>
        <topology evidence="1">Multi-pass membrane protein</topology>
    </subcellularLocation>
    <subcellularLocation>
        <location evidence="9">Cell membrane</location>
        <topology evidence="9">Multi-pass membrane protein</topology>
    </subcellularLocation>
</comment>
<evidence type="ECO:0000259" key="10">
    <source>
        <dbReference type="PROSITE" id="PS51012"/>
    </source>
</evidence>
<keyword evidence="12" id="KW-1185">Reference proteome</keyword>
<dbReference type="InterPro" id="IPR013525">
    <property type="entry name" value="ABC2_TM"/>
</dbReference>
<feature type="transmembrane region" description="Helical" evidence="9">
    <location>
        <begin position="257"/>
        <end position="280"/>
    </location>
</feature>
<evidence type="ECO:0000256" key="1">
    <source>
        <dbReference type="ARBA" id="ARBA00004429"/>
    </source>
</evidence>
<dbReference type="RefSeq" id="WP_114005033.1">
    <property type="nucleotide sequence ID" value="NZ_QGDC01000005.1"/>
</dbReference>
<reference evidence="11 12" key="1">
    <citation type="submission" date="2018-05" db="EMBL/GenBank/DDBJ databases">
        <title>Mucilaginibacter hurinus sp. nov., isolated from briquette warehouse soil.</title>
        <authorList>
            <person name="Choi L."/>
        </authorList>
    </citation>
    <scope>NUCLEOTIDE SEQUENCE [LARGE SCALE GENOMIC DNA]</scope>
    <source>
        <strain evidence="11 12">ZR32</strain>
    </source>
</reference>
<feature type="transmembrane region" description="Helical" evidence="9">
    <location>
        <begin position="170"/>
        <end position="193"/>
    </location>
</feature>
<evidence type="ECO:0000256" key="9">
    <source>
        <dbReference type="RuleBase" id="RU361157"/>
    </source>
</evidence>
<evidence type="ECO:0000256" key="2">
    <source>
        <dbReference type="ARBA" id="ARBA00007783"/>
    </source>
</evidence>
<dbReference type="OrthoDB" id="9786910at2"/>
<evidence type="ECO:0000313" key="12">
    <source>
        <dbReference type="Proteomes" id="UP000253209"/>
    </source>
</evidence>
<comment type="similarity">
    <text evidence="2 9">Belongs to the ABC-2 integral membrane protein family.</text>
</comment>
<dbReference type="PROSITE" id="PS51012">
    <property type="entry name" value="ABC_TM2"/>
    <property type="match status" value="1"/>
</dbReference>
<dbReference type="Pfam" id="PF01061">
    <property type="entry name" value="ABC2_membrane"/>
    <property type="match status" value="1"/>
</dbReference>
<evidence type="ECO:0000313" key="11">
    <source>
        <dbReference type="EMBL" id="RCH54707.1"/>
    </source>
</evidence>
<proteinExistence type="inferred from homology"/>
<comment type="caution">
    <text evidence="11">The sequence shown here is derived from an EMBL/GenBank/DDBJ whole genome shotgun (WGS) entry which is preliminary data.</text>
</comment>
<keyword evidence="5" id="KW-0997">Cell inner membrane</keyword>
<dbReference type="AlphaFoldDB" id="A0A367GML1"/>
<organism evidence="11 12">
    <name type="scientific">Mucilaginibacter hurinus</name>
    <dbReference type="NCBI Taxonomy" id="2201324"/>
    <lineage>
        <taxon>Bacteria</taxon>
        <taxon>Pseudomonadati</taxon>
        <taxon>Bacteroidota</taxon>
        <taxon>Sphingobacteriia</taxon>
        <taxon>Sphingobacteriales</taxon>
        <taxon>Sphingobacteriaceae</taxon>
        <taxon>Mucilaginibacter</taxon>
    </lineage>
</organism>
<dbReference type="InterPro" id="IPR047817">
    <property type="entry name" value="ABC2_TM_bact-type"/>
</dbReference>
<dbReference type="GO" id="GO:0015920">
    <property type="term" value="P:lipopolysaccharide transport"/>
    <property type="evidence" value="ECO:0007669"/>
    <property type="project" value="TreeGrafter"/>
</dbReference>
<sequence>MHISTASNPEEHWDLEIKPGGKLFDLHLKDVWHYRDLLVLLVRRDFVSIYKQTILGPLWFFIQPIFTTAMYVFIFTNLAGISTEGIPPPLFYMAGITAWNYFADCLNKTSSTFRDNAHIFGKVYFPRLIMPLSVVISNLVRFGVQLLLFIAMIIYYMITGVHFGLNWHILLFPVIVALMGCMGLGFGMIISALTTKYRDLAFLVTFGVQLLMYSTTVTYPLSTALEKFPKYAWLIKYNPMTPVIETFRHGFLGSGSFSWQSLAFCACVTASVAIIGVIIFNRVEKKFVDTV</sequence>
<gene>
    <name evidence="11" type="ORF">DJ568_09445</name>
</gene>
<evidence type="ECO:0000256" key="4">
    <source>
        <dbReference type="ARBA" id="ARBA00022475"/>
    </source>
</evidence>
<evidence type="ECO:0000256" key="8">
    <source>
        <dbReference type="ARBA" id="ARBA00023136"/>
    </source>
</evidence>
<evidence type="ECO:0000256" key="3">
    <source>
        <dbReference type="ARBA" id="ARBA00022448"/>
    </source>
</evidence>
<dbReference type="GO" id="GO:0140359">
    <property type="term" value="F:ABC-type transporter activity"/>
    <property type="evidence" value="ECO:0007669"/>
    <property type="project" value="InterPro"/>
</dbReference>
<accession>A0A367GML1</accession>
<feature type="transmembrane region" description="Helical" evidence="9">
    <location>
        <begin position="128"/>
        <end position="158"/>
    </location>
</feature>
<dbReference type="PANTHER" id="PTHR30413:SF8">
    <property type="entry name" value="TRANSPORT PERMEASE PROTEIN"/>
    <property type="match status" value="1"/>
</dbReference>
<keyword evidence="4 9" id="KW-1003">Cell membrane</keyword>
<keyword evidence="8 9" id="KW-0472">Membrane</keyword>
<evidence type="ECO:0000256" key="6">
    <source>
        <dbReference type="ARBA" id="ARBA00022692"/>
    </source>
</evidence>
<keyword evidence="7 9" id="KW-1133">Transmembrane helix</keyword>
<dbReference type="PANTHER" id="PTHR30413">
    <property type="entry name" value="INNER MEMBRANE TRANSPORT PERMEASE"/>
    <property type="match status" value="1"/>
</dbReference>
<feature type="transmembrane region" description="Helical" evidence="9">
    <location>
        <begin position="200"/>
        <end position="221"/>
    </location>
</feature>
<dbReference type="Proteomes" id="UP000253209">
    <property type="component" value="Unassembled WGS sequence"/>
</dbReference>
<keyword evidence="3 9" id="KW-0813">Transport</keyword>
<evidence type="ECO:0000256" key="7">
    <source>
        <dbReference type="ARBA" id="ARBA00022989"/>
    </source>
</evidence>
<name>A0A367GML1_9SPHI</name>
<feature type="transmembrane region" description="Helical" evidence="9">
    <location>
        <begin position="90"/>
        <end position="107"/>
    </location>
</feature>
<evidence type="ECO:0000256" key="5">
    <source>
        <dbReference type="ARBA" id="ARBA00022519"/>
    </source>
</evidence>
<feature type="transmembrane region" description="Helical" evidence="9">
    <location>
        <begin position="58"/>
        <end position="78"/>
    </location>
</feature>
<dbReference type="EMBL" id="QGDC01000005">
    <property type="protein sequence ID" value="RCH54707.1"/>
    <property type="molecule type" value="Genomic_DNA"/>
</dbReference>
<protein>
    <recommendedName>
        <fullName evidence="9">Transport permease protein</fullName>
    </recommendedName>
</protein>
<keyword evidence="6 9" id="KW-0812">Transmembrane</keyword>